<accession>A0A6N7W9S3</accession>
<reference evidence="1 2" key="1">
    <citation type="submission" date="2019-08" db="EMBL/GenBank/DDBJ databases">
        <title>In-depth cultivation of the pig gut microbiome towards novel bacterial diversity and tailored functional studies.</title>
        <authorList>
            <person name="Wylensek D."/>
            <person name="Hitch T.C.A."/>
            <person name="Clavel T."/>
        </authorList>
    </citation>
    <scope>NUCLEOTIDE SEQUENCE [LARGE SCALE GENOMIC DNA]</scope>
    <source>
        <strain evidence="1 2">WCA-389-WT-23B</strain>
    </source>
</reference>
<sequence>MSSADWELTVIDERQQIGGNTINMLAYDVQKVENKNRSSLSIYPISNRDFQLFKTTRLSFYYPQNPLIGEVIWERKEGVVYKRSQNKYDKNLPYTSDLP</sequence>
<organism evidence="1 2">
    <name type="scientific">Eisenbergiella porci</name>
    <dbReference type="NCBI Taxonomy" id="2652274"/>
    <lineage>
        <taxon>Bacteria</taxon>
        <taxon>Bacillati</taxon>
        <taxon>Bacillota</taxon>
        <taxon>Clostridia</taxon>
        <taxon>Lachnospirales</taxon>
        <taxon>Lachnospiraceae</taxon>
        <taxon>Eisenbergiella</taxon>
    </lineage>
</organism>
<name>A0A6N7W9S3_9FIRM</name>
<gene>
    <name evidence="1" type="ORF">FYJ45_28530</name>
</gene>
<dbReference type="RefSeq" id="WP_154468334.1">
    <property type="nucleotide sequence ID" value="NZ_VUMI01000102.1"/>
</dbReference>
<dbReference type="GeneID" id="86056926"/>
<evidence type="ECO:0000313" key="2">
    <source>
        <dbReference type="Proteomes" id="UP000436047"/>
    </source>
</evidence>
<protein>
    <submittedName>
        <fullName evidence="1">Uncharacterized protein</fullName>
    </submittedName>
</protein>
<dbReference type="Proteomes" id="UP000436047">
    <property type="component" value="Unassembled WGS sequence"/>
</dbReference>
<proteinExistence type="predicted"/>
<dbReference type="EMBL" id="VUMI01000102">
    <property type="protein sequence ID" value="MSS92009.1"/>
    <property type="molecule type" value="Genomic_DNA"/>
</dbReference>
<keyword evidence="2" id="KW-1185">Reference proteome</keyword>
<evidence type="ECO:0000313" key="1">
    <source>
        <dbReference type="EMBL" id="MSS92009.1"/>
    </source>
</evidence>
<comment type="caution">
    <text evidence="1">The sequence shown here is derived from an EMBL/GenBank/DDBJ whole genome shotgun (WGS) entry which is preliminary data.</text>
</comment>
<dbReference type="AlphaFoldDB" id="A0A6N7W9S3"/>